<keyword evidence="4" id="KW-1185">Reference proteome</keyword>
<proteinExistence type="predicted"/>
<evidence type="ECO:0000313" key="5">
    <source>
        <dbReference type="Proteomes" id="UP001288320"/>
    </source>
</evidence>
<comment type="caution">
    <text evidence="2">The sequence shown here is derived from an EMBL/GenBank/DDBJ whole genome shotgun (WGS) entry which is preliminary data.</text>
</comment>
<gene>
    <name evidence="2" type="ORF">R6G74_01575</name>
    <name evidence="3" type="ORF">R6P33_07360</name>
</gene>
<dbReference type="EMBL" id="JAWNFY010000020">
    <property type="protein sequence ID" value="MDY5146830.1"/>
    <property type="molecule type" value="Genomic_DNA"/>
</dbReference>
<evidence type="ECO:0000313" key="2">
    <source>
        <dbReference type="EMBL" id="MDY5140008.1"/>
    </source>
</evidence>
<feature type="domain" description="Bacterial toxin 50" evidence="1">
    <location>
        <begin position="26"/>
        <end position="113"/>
    </location>
</feature>
<reference evidence="2 4" key="1">
    <citation type="submission" date="2023-10" db="EMBL/GenBank/DDBJ databases">
        <title>Whole Genome based description of the genera Actinobaculum and Actinotignum reveals a complex phylogenetic relationship within the species included in the genus Actinotignum.</title>
        <authorList>
            <person name="Jensen C.S."/>
            <person name="Dargis R."/>
            <person name="Kemp M."/>
            <person name="Christensen J.J."/>
        </authorList>
    </citation>
    <scope>NUCLEOTIDE SEQUENCE</scope>
    <source>
        <strain evidence="3 4">SLA_B089</strain>
        <strain evidence="2">SLA_B245</strain>
    </source>
</reference>
<dbReference type="Proteomes" id="UP001288320">
    <property type="component" value="Unassembled WGS sequence"/>
</dbReference>
<dbReference type="RefSeq" id="WP_016442790.1">
    <property type="nucleotide sequence ID" value="NZ_JASOHK010000029.1"/>
</dbReference>
<evidence type="ECO:0000259" key="1">
    <source>
        <dbReference type="Pfam" id="PF15542"/>
    </source>
</evidence>
<name>A0AAW9HBH7_9ACTO</name>
<evidence type="ECO:0000313" key="4">
    <source>
        <dbReference type="Proteomes" id="UP001284901"/>
    </source>
</evidence>
<dbReference type="Pfam" id="PF15542">
    <property type="entry name" value="Ntox50"/>
    <property type="match status" value="1"/>
</dbReference>
<evidence type="ECO:0000313" key="3">
    <source>
        <dbReference type="EMBL" id="MDY5146830.1"/>
    </source>
</evidence>
<dbReference type="EMBL" id="JAWNFV010000002">
    <property type="protein sequence ID" value="MDY5140008.1"/>
    <property type="molecule type" value="Genomic_DNA"/>
</dbReference>
<protein>
    <submittedName>
        <fullName evidence="2">Polymorphic toxin type 50 domain-containing protein</fullName>
    </submittedName>
</protein>
<accession>A0AAW9HBH7</accession>
<sequence length="120" mass="13849">MGKPRSKLIPYHKLKFREVYGFTTEIHFGRQAKHMPGQPEYDPSRSPVTVDILTIQRLVLRYAGDGKRYESSPNKEIVNFEQVIGMYRYSSSDPGLPTTWATIHYSKNGAHLVLADPRRR</sequence>
<dbReference type="AlphaFoldDB" id="A0AAW9HBH7"/>
<dbReference type="InterPro" id="IPR029100">
    <property type="entry name" value="Ntox50"/>
</dbReference>
<dbReference type="Proteomes" id="UP001284901">
    <property type="component" value="Unassembled WGS sequence"/>
</dbReference>
<organism evidence="2 5">
    <name type="scientific">Actinotignum timonense</name>
    <dbReference type="NCBI Taxonomy" id="1870995"/>
    <lineage>
        <taxon>Bacteria</taxon>
        <taxon>Bacillati</taxon>
        <taxon>Actinomycetota</taxon>
        <taxon>Actinomycetes</taxon>
        <taxon>Actinomycetales</taxon>
        <taxon>Actinomycetaceae</taxon>
        <taxon>Actinotignum</taxon>
    </lineage>
</organism>